<dbReference type="NCBIfam" id="TIGR02444">
    <property type="entry name" value="TIGR02444 family protein"/>
    <property type="match status" value="1"/>
</dbReference>
<evidence type="ECO:0000313" key="2">
    <source>
        <dbReference type="EMBL" id="CAK9892233.1"/>
    </source>
</evidence>
<name>A0A5E6TNV5_PSEFL</name>
<proteinExistence type="predicted"/>
<evidence type="ECO:0008006" key="5">
    <source>
        <dbReference type="Google" id="ProtNLM"/>
    </source>
</evidence>
<dbReference type="Proteomes" id="UP000326595">
    <property type="component" value="Chromosome"/>
</dbReference>
<evidence type="ECO:0000256" key="1">
    <source>
        <dbReference type="SAM" id="Coils"/>
    </source>
</evidence>
<sequence>MAAESTSFVGNWREWTMHTDLWNFALKLYARPGVEPACLLWQDLGGDVCLLLCGAWLSARGVAANEQRVRQLTELADDWQTEVVKPLRTLRQSWRDKAGKDPQLAGLREQVKGLELAAERILLERLETACKDWAATPEAGLDWISGLAPEGAGAHHDALHRLRVVMLMTQDADEGV</sequence>
<keyword evidence="1" id="KW-0175">Coiled coil</keyword>
<evidence type="ECO:0000313" key="4">
    <source>
        <dbReference type="Proteomes" id="UP000326595"/>
    </source>
</evidence>
<dbReference type="EMBL" id="CABVHG010000016">
    <property type="protein sequence ID" value="VVM92633.1"/>
    <property type="molecule type" value="Genomic_DNA"/>
</dbReference>
<dbReference type="Pfam" id="PF09523">
    <property type="entry name" value="DUF2390"/>
    <property type="match status" value="1"/>
</dbReference>
<dbReference type="InterPro" id="IPR012659">
    <property type="entry name" value="CHP02444"/>
</dbReference>
<reference evidence="3" key="1">
    <citation type="submission" date="2019-09" db="EMBL/GenBank/DDBJ databases">
        <authorList>
            <person name="Chandra G."/>
            <person name="Truman W A."/>
        </authorList>
    </citation>
    <scope>NUCLEOTIDE SEQUENCE [LARGE SCALE GENOMIC DNA]</scope>
    <source>
        <strain evidence="3">PS652</strain>
    </source>
</reference>
<evidence type="ECO:0000313" key="3">
    <source>
        <dbReference type="EMBL" id="VVM92633.1"/>
    </source>
</evidence>
<accession>A0A5E6TNV5</accession>
<protein>
    <recommendedName>
        <fullName evidence="5">TIGR02444 family protein</fullName>
    </recommendedName>
</protein>
<organism evidence="3">
    <name type="scientific">Pseudomonas fluorescens</name>
    <dbReference type="NCBI Taxonomy" id="294"/>
    <lineage>
        <taxon>Bacteria</taxon>
        <taxon>Pseudomonadati</taxon>
        <taxon>Pseudomonadota</taxon>
        <taxon>Gammaproteobacteria</taxon>
        <taxon>Pseudomonadales</taxon>
        <taxon>Pseudomonadaceae</taxon>
        <taxon>Pseudomonas</taxon>
    </lineage>
</organism>
<dbReference type="EMBL" id="OZ024668">
    <property type="protein sequence ID" value="CAK9892233.1"/>
    <property type="molecule type" value="Genomic_DNA"/>
</dbReference>
<feature type="coiled-coil region" evidence="1">
    <location>
        <begin position="62"/>
        <end position="124"/>
    </location>
</feature>
<dbReference type="AlphaFoldDB" id="A0A5E6TNV5"/>
<gene>
    <name evidence="3" type="ORF">PS652_02869</name>
    <name evidence="2" type="ORF">PS652_05098</name>
</gene>
<reference evidence="2 4" key="2">
    <citation type="submission" date="2024-03" db="EMBL/GenBank/DDBJ databases">
        <authorList>
            <person name="Alaster D. Moffat"/>
            <person name="Govind Chandra"/>
            <person name="Andrew W. Truman"/>
        </authorList>
    </citation>
    <scope>NUCLEOTIDE SEQUENCE [LARGE SCALE GENOMIC DNA]</scope>
    <source>
        <strain evidence="2">PS652</strain>
    </source>
</reference>